<evidence type="ECO:0000256" key="2">
    <source>
        <dbReference type="ARBA" id="ARBA00005441"/>
    </source>
</evidence>
<dbReference type="Pfam" id="PF14360">
    <property type="entry name" value="PAP2_C"/>
    <property type="match status" value="1"/>
</dbReference>
<name>A0A921R3L3_SORBI</name>
<feature type="transmembrane region" description="Helical" evidence="9">
    <location>
        <begin position="58"/>
        <end position="75"/>
    </location>
</feature>
<dbReference type="GO" id="GO:0016780">
    <property type="term" value="F:phosphotransferase activity, for other substituted phosphate groups"/>
    <property type="evidence" value="ECO:0007669"/>
    <property type="project" value="InterPro"/>
</dbReference>
<reference evidence="11" key="1">
    <citation type="journal article" date="2019" name="BMC Genomics">
        <title>A new reference genome for Sorghum bicolor reveals high levels of sequence similarity between sweet and grain genotypes: implications for the genetics of sugar metabolism.</title>
        <authorList>
            <person name="Cooper E.A."/>
            <person name="Brenton Z.W."/>
            <person name="Flinn B.S."/>
            <person name="Jenkins J."/>
            <person name="Shu S."/>
            <person name="Flowers D."/>
            <person name="Luo F."/>
            <person name="Wang Y."/>
            <person name="Xia P."/>
            <person name="Barry K."/>
            <person name="Daum C."/>
            <person name="Lipzen A."/>
            <person name="Yoshinaga Y."/>
            <person name="Schmutz J."/>
            <person name="Saski C."/>
            <person name="Vermerris W."/>
            <person name="Kresovich S."/>
        </authorList>
    </citation>
    <scope>NUCLEOTIDE SEQUENCE</scope>
</reference>
<evidence type="ECO:0000256" key="5">
    <source>
        <dbReference type="ARBA" id="ARBA00022919"/>
    </source>
</evidence>
<comment type="subcellular location">
    <subcellularLocation>
        <location evidence="1">Membrane</location>
        <topology evidence="1">Multi-pass membrane protein</topology>
    </subcellularLocation>
</comment>
<keyword evidence="6 9" id="KW-1133">Transmembrane helix</keyword>
<evidence type="ECO:0000313" key="11">
    <source>
        <dbReference type="EMBL" id="KAG0533324.1"/>
    </source>
</evidence>
<evidence type="ECO:0000259" key="10">
    <source>
        <dbReference type="Pfam" id="PF14360"/>
    </source>
</evidence>
<dbReference type="GO" id="GO:0006665">
    <property type="term" value="P:sphingolipid metabolic process"/>
    <property type="evidence" value="ECO:0007669"/>
    <property type="project" value="UniProtKB-KW"/>
</dbReference>
<dbReference type="AlphaFoldDB" id="A0A921R3L3"/>
<feature type="domain" description="Sphingomyelin synthase-like" evidence="10">
    <location>
        <begin position="293"/>
        <end position="360"/>
    </location>
</feature>
<sequence length="445" mass="50071">MAKPKPKRPAPARRGWGSGGLWRPVALGGGLPLAGAAYVGVDYLRHLSPVWHGRLRPALWAALALATAARAPFYRRWDAEVRAAPRFFATIAFMLAALLCEAISVRFVSTVLGLRWHRSTAPLPDTGQWMLLALSGKLPQTVVDLLKARIITLHHYLMLFIMLAFSALFDCIKGPGLGIGSRYMFTMAVGRLLRTITFIATILPSARPWCAHSRYQIPDHPHPWAQKYYAPYASDPNMIWRVMKEDTPYATLQDYPDEYKPDWGLMSFLVDLLRPSSGEGPSWYHLLRKSSGGCNDLIYSGHMFVAVLTAMAWAEAYGGWSSVVIWFLVIHSAQREVRERHHYSVDCIVAIYIGVLLWRMTGFLWSAMETNRSRRLAKLDEVQKRLFQAAKDSDVLEIRSLLNEVELAGQENKGFSQRIIFSFAAAVIVFTVLFVLLAFTLTNDG</sequence>
<organism evidence="11 12">
    <name type="scientific">Sorghum bicolor</name>
    <name type="common">Sorghum</name>
    <name type="synonym">Sorghum vulgare</name>
    <dbReference type="NCBI Taxonomy" id="4558"/>
    <lineage>
        <taxon>Eukaryota</taxon>
        <taxon>Viridiplantae</taxon>
        <taxon>Streptophyta</taxon>
        <taxon>Embryophyta</taxon>
        <taxon>Tracheophyta</taxon>
        <taxon>Spermatophyta</taxon>
        <taxon>Magnoliopsida</taxon>
        <taxon>Liliopsida</taxon>
        <taxon>Poales</taxon>
        <taxon>Poaceae</taxon>
        <taxon>PACMAD clade</taxon>
        <taxon>Panicoideae</taxon>
        <taxon>Andropogonodae</taxon>
        <taxon>Andropogoneae</taxon>
        <taxon>Sorghinae</taxon>
        <taxon>Sorghum</taxon>
    </lineage>
</organism>
<dbReference type="InterPro" id="IPR045221">
    <property type="entry name" value="Sphingomyelin_synth-like"/>
</dbReference>
<gene>
    <name evidence="11" type="ORF">BDA96_04G183700</name>
</gene>
<accession>A0A921R3L3</accession>
<feature type="transmembrane region" description="Helical" evidence="9">
    <location>
        <begin position="349"/>
        <end position="368"/>
    </location>
</feature>
<feature type="transmembrane region" description="Helical" evidence="9">
    <location>
        <begin position="153"/>
        <end position="172"/>
    </location>
</feature>
<protein>
    <recommendedName>
        <fullName evidence="10">Sphingomyelin synthase-like domain-containing protein</fullName>
    </recommendedName>
</protein>
<evidence type="ECO:0000256" key="4">
    <source>
        <dbReference type="ARBA" id="ARBA00022692"/>
    </source>
</evidence>
<keyword evidence="4 9" id="KW-0812">Transmembrane</keyword>
<feature type="transmembrane region" description="Helical" evidence="9">
    <location>
        <begin position="419"/>
        <end position="441"/>
    </location>
</feature>
<keyword evidence="7" id="KW-0443">Lipid metabolism</keyword>
<evidence type="ECO:0000256" key="1">
    <source>
        <dbReference type="ARBA" id="ARBA00004141"/>
    </source>
</evidence>
<evidence type="ECO:0000256" key="6">
    <source>
        <dbReference type="ARBA" id="ARBA00022989"/>
    </source>
</evidence>
<dbReference type="InterPro" id="IPR025749">
    <property type="entry name" value="Sphingomyelin_synth-like_dom"/>
</dbReference>
<evidence type="ECO:0000256" key="3">
    <source>
        <dbReference type="ARBA" id="ARBA00022679"/>
    </source>
</evidence>
<comment type="caution">
    <text evidence="11">The sequence shown here is derived from an EMBL/GenBank/DDBJ whole genome shotgun (WGS) entry which is preliminary data.</text>
</comment>
<dbReference type="PANTHER" id="PTHR21290:SF48">
    <property type="entry name" value="OS02G0543100 PROTEIN"/>
    <property type="match status" value="1"/>
</dbReference>
<dbReference type="Proteomes" id="UP000807115">
    <property type="component" value="Chromosome 4"/>
</dbReference>
<evidence type="ECO:0000256" key="7">
    <source>
        <dbReference type="ARBA" id="ARBA00023098"/>
    </source>
</evidence>
<keyword evidence="5" id="KW-0746">Sphingolipid metabolism</keyword>
<dbReference type="GO" id="GO:0016020">
    <property type="term" value="C:membrane"/>
    <property type="evidence" value="ECO:0007669"/>
    <property type="project" value="UniProtKB-SubCell"/>
</dbReference>
<dbReference type="EMBL" id="CM027683">
    <property type="protein sequence ID" value="KAG0533324.1"/>
    <property type="molecule type" value="Genomic_DNA"/>
</dbReference>
<evidence type="ECO:0000313" key="12">
    <source>
        <dbReference type="Proteomes" id="UP000807115"/>
    </source>
</evidence>
<feature type="transmembrane region" description="Helical" evidence="9">
    <location>
        <begin position="304"/>
        <end position="329"/>
    </location>
</feature>
<feature type="transmembrane region" description="Helical" evidence="9">
    <location>
        <begin position="21"/>
        <end position="38"/>
    </location>
</feature>
<keyword evidence="3" id="KW-0808">Transferase</keyword>
<comment type="similarity">
    <text evidence="2">Belongs to the sphingomyelin synthase family.</text>
</comment>
<feature type="transmembrane region" description="Helical" evidence="9">
    <location>
        <begin position="87"/>
        <end position="108"/>
    </location>
</feature>
<reference evidence="11" key="2">
    <citation type="submission" date="2020-10" db="EMBL/GenBank/DDBJ databases">
        <authorList>
            <person name="Cooper E.A."/>
            <person name="Brenton Z.W."/>
            <person name="Flinn B.S."/>
            <person name="Jenkins J."/>
            <person name="Shu S."/>
            <person name="Flowers D."/>
            <person name="Luo F."/>
            <person name="Wang Y."/>
            <person name="Xia P."/>
            <person name="Barry K."/>
            <person name="Daum C."/>
            <person name="Lipzen A."/>
            <person name="Yoshinaga Y."/>
            <person name="Schmutz J."/>
            <person name="Saski C."/>
            <person name="Vermerris W."/>
            <person name="Kresovich S."/>
        </authorList>
    </citation>
    <scope>NUCLEOTIDE SEQUENCE</scope>
</reference>
<proteinExistence type="inferred from homology"/>
<keyword evidence="8 9" id="KW-0472">Membrane</keyword>
<evidence type="ECO:0000256" key="8">
    <source>
        <dbReference type="ARBA" id="ARBA00023136"/>
    </source>
</evidence>
<dbReference type="PANTHER" id="PTHR21290">
    <property type="entry name" value="SPHINGOMYELIN SYNTHETASE"/>
    <property type="match status" value="1"/>
</dbReference>
<evidence type="ECO:0000256" key="9">
    <source>
        <dbReference type="SAM" id="Phobius"/>
    </source>
</evidence>